<name>A0A0H2V474_ECOL6</name>
<dbReference type="AlphaFoldDB" id="A0A0H2V474"/>
<dbReference type="KEGG" id="ecc:c0173"/>
<feature type="transmembrane region" description="Helical" evidence="1">
    <location>
        <begin position="21"/>
        <end position="40"/>
    </location>
</feature>
<keyword evidence="1" id="KW-0472">Membrane</keyword>
<accession>A0A0H2V474</accession>
<sequence length="46" mass="5444">MNVILSKKQTNIINKVTFSYMALHQNLIIMQCCYLLYGILLKDFYV</sequence>
<organism evidence="2 3">
    <name type="scientific">Escherichia coli O6:H1 (strain CFT073 / ATCC 700928 / UPEC)</name>
    <dbReference type="NCBI Taxonomy" id="199310"/>
    <lineage>
        <taxon>Bacteria</taxon>
        <taxon>Pseudomonadati</taxon>
        <taxon>Pseudomonadota</taxon>
        <taxon>Gammaproteobacteria</taxon>
        <taxon>Enterobacterales</taxon>
        <taxon>Enterobacteriaceae</taxon>
        <taxon>Escherichia</taxon>
    </lineage>
</organism>
<keyword evidence="1" id="KW-1133">Transmembrane helix</keyword>
<evidence type="ECO:0000313" key="2">
    <source>
        <dbReference type="EMBL" id="AAN78667.1"/>
    </source>
</evidence>
<evidence type="ECO:0000313" key="3">
    <source>
        <dbReference type="Proteomes" id="UP000001410"/>
    </source>
</evidence>
<keyword evidence="3" id="KW-1185">Reference proteome</keyword>
<dbReference type="HOGENOM" id="CLU_3183033_0_0_6"/>
<evidence type="ECO:0000256" key="1">
    <source>
        <dbReference type="SAM" id="Phobius"/>
    </source>
</evidence>
<reference evidence="2 3" key="1">
    <citation type="journal article" date="2002" name="Proc. Natl. Acad. Sci. U.S.A.">
        <title>Extensive mosaic structure revealed by the complete genome sequence of uropathogenic Escherichia coli.</title>
        <authorList>
            <person name="Welch R.A."/>
            <person name="Burland V."/>
            <person name="Plunkett G.III."/>
            <person name="Redford P."/>
            <person name="Roesch P."/>
            <person name="Rasko D."/>
            <person name="Buckles E.L."/>
            <person name="Liou S.R."/>
            <person name="Boutin A."/>
            <person name="Hackett J."/>
            <person name="Stroud D."/>
            <person name="Mayhew G.F."/>
            <person name="Rose D.J."/>
            <person name="Zhou S."/>
            <person name="Schwartz D.C."/>
            <person name="Perna N.T."/>
            <person name="Mobley H.L."/>
            <person name="Donnenberg M.S."/>
            <person name="Blattner F.R."/>
        </authorList>
    </citation>
    <scope>NUCLEOTIDE SEQUENCE [LARGE SCALE GENOMIC DNA]</scope>
    <source>
        <strain evidence="3">CFT073 / ATCC 700928 / UPEC</strain>
    </source>
</reference>
<dbReference type="EMBL" id="AE014075">
    <property type="protein sequence ID" value="AAN78667.1"/>
    <property type="molecule type" value="Genomic_DNA"/>
</dbReference>
<protein>
    <submittedName>
        <fullName evidence="2">Uncharacterized protein</fullName>
    </submittedName>
</protein>
<proteinExistence type="predicted"/>
<dbReference type="Proteomes" id="UP000001410">
    <property type="component" value="Chromosome"/>
</dbReference>
<gene>
    <name evidence="2" type="ordered locus">c0173</name>
</gene>
<keyword evidence="1" id="KW-0812">Transmembrane</keyword>